<evidence type="ECO:0000256" key="20">
    <source>
        <dbReference type="RuleBase" id="RU004016"/>
    </source>
</evidence>
<dbReference type="Gene3D" id="3.40.710.10">
    <property type="entry name" value="DD-peptidase/beta-lactamase superfamily"/>
    <property type="match status" value="1"/>
</dbReference>
<keyword evidence="6" id="KW-1003">Cell membrane</keyword>
<dbReference type="Pfam" id="PF07943">
    <property type="entry name" value="PBP5_C"/>
    <property type="match status" value="1"/>
</dbReference>
<reference evidence="23 24" key="1">
    <citation type="submission" date="2018-03" db="EMBL/GenBank/DDBJ databases">
        <title>Whole genome sequencing of Histamine producing bacteria.</title>
        <authorList>
            <person name="Butler K."/>
        </authorList>
    </citation>
    <scope>NUCLEOTIDE SEQUENCE [LARGE SCALE GENOMIC DNA]</scope>
    <source>
        <strain evidence="23 24">JCM 13586</strain>
    </source>
</reference>
<evidence type="ECO:0000256" key="7">
    <source>
        <dbReference type="ARBA" id="ARBA00022519"/>
    </source>
</evidence>
<evidence type="ECO:0000256" key="4">
    <source>
        <dbReference type="ARBA" id="ARBA00007164"/>
    </source>
</evidence>
<dbReference type="GO" id="GO:0008360">
    <property type="term" value="P:regulation of cell shape"/>
    <property type="evidence" value="ECO:0007669"/>
    <property type="project" value="UniProtKB-KW"/>
</dbReference>
<feature type="signal peptide" evidence="21">
    <location>
        <begin position="1"/>
        <end position="25"/>
    </location>
</feature>
<dbReference type="GO" id="GO:0071555">
    <property type="term" value="P:cell wall organization"/>
    <property type="evidence" value="ECO:0007669"/>
    <property type="project" value="UniProtKB-KW"/>
</dbReference>
<evidence type="ECO:0000256" key="18">
    <source>
        <dbReference type="PIRSR" id="PIRSR618044-1"/>
    </source>
</evidence>
<dbReference type="EC" id="3.4.16.4" evidence="5"/>
<feature type="domain" description="Peptidase S11 D-Ala-D-Ala carboxypeptidase A C-terminal" evidence="22">
    <location>
        <begin position="281"/>
        <end position="371"/>
    </location>
</feature>
<comment type="pathway">
    <text evidence="17">Glycan biosynthesis.</text>
</comment>
<evidence type="ECO:0000313" key="23">
    <source>
        <dbReference type="EMBL" id="PSU32204.1"/>
    </source>
</evidence>
<keyword evidence="24" id="KW-1185">Reference proteome</keyword>
<dbReference type="AlphaFoldDB" id="A0A2T3IUY8"/>
<keyword evidence="14" id="KW-0472">Membrane</keyword>
<evidence type="ECO:0000256" key="14">
    <source>
        <dbReference type="ARBA" id="ARBA00023136"/>
    </source>
</evidence>
<evidence type="ECO:0000256" key="15">
    <source>
        <dbReference type="ARBA" id="ARBA00023316"/>
    </source>
</evidence>
<dbReference type="SMART" id="SM00936">
    <property type="entry name" value="PBP5_C"/>
    <property type="match status" value="1"/>
</dbReference>
<comment type="function">
    <text evidence="1">Removes C-terminal D-alanyl residues from sugar-peptide cell wall precursors.</text>
</comment>
<evidence type="ECO:0000256" key="11">
    <source>
        <dbReference type="ARBA" id="ARBA00022801"/>
    </source>
</evidence>
<dbReference type="PANTHER" id="PTHR21581">
    <property type="entry name" value="D-ALANYL-D-ALANINE CARBOXYPEPTIDASE"/>
    <property type="match status" value="1"/>
</dbReference>
<evidence type="ECO:0000259" key="22">
    <source>
        <dbReference type="SMART" id="SM00936"/>
    </source>
</evidence>
<evidence type="ECO:0000256" key="2">
    <source>
        <dbReference type="ARBA" id="ARBA00004417"/>
    </source>
</evidence>
<feature type="chain" id="PRO_5015591540" description="serine-type D-Ala-D-Ala carboxypeptidase" evidence="21">
    <location>
        <begin position="26"/>
        <end position="391"/>
    </location>
</feature>
<evidence type="ECO:0000256" key="6">
    <source>
        <dbReference type="ARBA" id="ARBA00022475"/>
    </source>
</evidence>
<comment type="pathway">
    <text evidence="3">Cell wall biogenesis; peptidoglycan biosynthesis.</text>
</comment>
<dbReference type="GO" id="GO:0006508">
    <property type="term" value="P:proteolysis"/>
    <property type="evidence" value="ECO:0007669"/>
    <property type="project" value="UniProtKB-KW"/>
</dbReference>
<keyword evidence="9" id="KW-0645">Protease</keyword>
<dbReference type="InterPro" id="IPR015956">
    <property type="entry name" value="Peniciliin-bd_prot_C_sf"/>
</dbReference>
<dbReference type="Gene3D" id="2.60.410.10">
    <property type="entry name" value="D-Ala-D-Ala carboxypeptidase, C-terminal domain"/>
    <property type="match status" value="1"/>
</dbReference>
<dbReference type="InterPro" id="IPR012338">
    <property type="entry name" value="Beta-lactam/transpept-like"/>
</dbReference>
<keyword evidence="13" id="KW-0573">Peptidoglycan synthesis</keyword>
<dbReference type="OrthoDB" id="9795979at2"/>
<keyword evidence="11" id="KW-0378">Hydrolase</keyword>
<dbReference type="SUPFAM" id="SSF56601">
    <property type="entry name" value="beta-lactamase/transpeptidase-like"/>
    <property type="match status" value="1"/>
</dbReference>
<evidence type="ECO:0000256" key="9">
    <source>
        <dbReference type="ARBA" id="ARBA00022670"/>
    </source>
</evidence>
<keyword evidence="10 21" id="KW-0732">Signal</keyword>
<dbReference type="InterPro" id="IPR037167">
    <property type="entry name" value="Peptidase_S11_C_sf"/>
</dbReference>
<dbReference type="InterPro" id="IPR012907">
    <property type="entry name" value="Peptidase_S11_C"/>
</dbReference>
<proteinExistence type="inferred from homology"/>
<evidence type="ECO:0000256" key="17">
    <source>
        <dbReference type="ARBA" id="ARBA00060592"/>
    </source>
</evidence>
<evidence type="ECO:0000313" key="24">
    <source>
        <dbReference type="Proteomes" id="UP000241222"/>
    </source>
</evidence>
<evidence type="ECO:0000256" key="16">
    <source>
        <dbReference type="ARBA" id="ARBA00034000"/>
    </source>
</evidence>
<comment type="similarity">
    <text evidence="4 20">Belongs to the peptidase S11 family.</text>
</comment>
<evidence type="ECO:0000256" key="12">
    <source>
        <dbReference type="ARBA" id="ARBA00022960"/>
    </source>
</evidence>
<name>A0A2T3IUY8_9GAMM</name>
<evidence type="ECO:0000256" key="3">
    <source>
        <dbReference type="ARBA" id="ARBA00004752"/>
    </source>
</evidence>
<organism evidence="23 24">
    <name type="scientific">Photobacterium lutimaris</name>
    <dbReference type="NCBI Taxonomy" id="388278"/>
    <lineage>
        <taxon>Bacteria</taxon>
        <taxon>Pseudomonadati</taxon>
        <taxon>Pseudomonadota</taxon>
        <taxon>Gammaproteobacteria</taxon>
        <taxon>Vibrionales</taxon>
        <taxon>Vibrionaceae</taxon>
        <taxon>Photobacterium</taxon>
    </lineage>
</organism>
<evidence type="ECO:0000256" key="10">
    <source>
        <dbReference type="ARBA" id="ARBA00022729"/>
    </source>
</evidence>
<evidence type="ECO:0000256" key="5">
    <source>
        <dbReference type="ARBA" id="ARBA00012448"/>
    </source>
</evidence>
<evidence type="ECO:0000256" key="8">
    <source>
        <dbReference type="ARBA" id="ARBA00022645"/>
    </source>
</evidence>
<protein>
    <recommendedName>
        <fullName evidence="5">serine-type D-Ala-D-Ala carboxypeptidase</fullName>
        <ecNumber evidence="5">3.4.16.4</ecNumber>
    </recommendedName>
</protein>
<dbReference type="GO" id="GO:0009002">
    <property type="term" value="F:serine-type D-Ala-D-Ala carboxypeptidase activity"/>
    <property type="evidence" value="ECO:0007669"/>
    <property type="project" value="UniProtKB-EC"/>
</dbReference>
<dbReference type="Pfam" id="PF00768">
    <property type="entry name" value="Peptidase_S11"/>
    <property type="match status" value="1"/>
</dbReference>
<keyword evidence="15" id="KW-0961">Cell wall biogenesis/degradation</keyword>
<dbReference type="FunFam" id="3.40.710.10:FF:000001">
    <property type="entry name" value="D-alanyl-D-alanine serine-type carboxypeptidase"/>
    <property type="match status" value="1"/>
</dbReference>
<dbReference type="SUPFAM" id="SSF69189">
    <property type="entry name" value="Penicillin-binding protein associated domain"/>
    <property type="match status" value="1"/>
</dbReference>
<dbReference type="Proteomes" id="UP000241222">
    <property type="component" value="Unassembled WGS sequence"/>
</dbReference>
<keyword evidence="8 23" id="KW-0121">Carboxypeptidase</keyword>
<keyword evidence="12" id="KW-0133">Cell shape</keyword>
<evidence type="ECO:0000256" key="19">
    <source>
        <dbReference type="PIRSR" id="PIRSR618044-2"/>
    </source>
</evidence>
<dbReference type="InterPro" id="IPR001967">
    <property type="entry name" value="Peptidase_S11_N"/>
</dbReference>
<accession>A0A2T3IUY8</accession>
<keyword evidence="7" id="KW-0997">Cell inner membrane</keyword>
<comment type="catalytic activity">
    <reaction evidence="16">
        <text>Preferential cleavage: (Ac)2-L-Lys-D-Ala-|-D-Ala. Also transpeptidation of peptidyl-alanyl moieties that are N-acyl substituents of D-alanine.</text>
        <dbReference type="EC" id="3.4.16.4"/>
    </reaction>
</comment>
<dbReference type="RefSeq" id="WP_107350350.1">
    <property type="nucleotide sequence ID" value="NZ_PYMH01000010.1"/>
</dbReference>
<comment type="subcellular location">
    <subcellularLocation>
        <location evidence="2">Cell inner membrane</location>
        <topology evidence="2">Peripheral membrane protein</topology>
    </subcellularLocation>
</comment>
<feature type="active site" description="Acyl-ester intermediate" evidence="18">
    <location>
        <position position="65"/>
    </location>
</feature>
<feature type="binding site" evidence="19">
    <location>
        <position position="231"/>
    </location>
    <ligand>
        <name>substrate</name>
    </ligand>
</feature>
<feature type="active site" description="Proton acceptor" evidence="18">
    <location>
        <position position="68"/>
    </location>
</feature>
<comment type="caution">
    <text evidence="23">The sequence shown here is derived from an EMBL/GenBank/DDBJ whole genome shotgun (WGS) entry which is preliminary data.</text>
</comment>
<feature type="active site" evidence="18">
    <location>
        <position position="128"/>
    </location>
</feature>
<dbReference type="GO" id="GO:0005886">
    <property type="term" value="C:plasma membrane"/>
    <property type="evidence" value="ECO:0007669"/>
    <property type="project" value="UniProtKB-SubCell"/>
</dbReference>
<sequence>MKKSAALFRSVAISATLLASASAAAAPAVVPEAPQIAAKGYVLMDYHSGKILAGNKEYDQIPPASLTKMMTSYVIGQEVNRGNITMDDTVVISKNAWAKNFPGSSKMFIEVGSEVKVADLNRGIIVQSGNDACVAMAEHVAGSEDSFVDLMNAWAKTLGMDSTHFANVHGLDNPDLYTTPYDMALLAQGLIRDVPDEFAIYKEKSFTYNGITQYNRNSLLWDKSLNVDGLKTGHTNNAGYSMVSTATEGQMRLVAVVMGTSNPNARKAESKKLLNYGFRFFETVSPHKANETFVTEKVWMGDKAEVSLGVSEDTFVTLPRGQTKDLTASFVLEKELKAPIQQGDVVGKLYYRVGDEDIAEYPLLALDNINEGSMFSRLIDYIMLLFKGWLS</sequence>
<dbReference type="PANTHER" id="PTHR21581:SF6">
    <property type="entry name" value="TRAFFICKING PROTEIN PARTICLE COMPLEX SUBUNIT 12"/>
    <property type="match status" value="1"/>
</dbReference>
<evidence type="ECO:0000256" key="13">
    <source>
        <dbReference type="ARBA" id="ARBA00022984"/>
    </source>
</evidence>
<evidence type="ECO:0000256" key="1">
    <source>
        <dbReference type="ARBA" id="ARBA00003217"/>
    </source>
</evidence>
<dbReference type="GO" id="GO:0008658">
    <property type="term" value="F:penicillin binding"/>
    <property type="evidence" value="ECO:0007669"/>
    <property type="project" value="UniProtKB-ARBA"/>
</dbReference>
<dbReference type="UniPathway" id="UPA00219"/>
<gene>
    <name evidence="23" type="ORF">C9I99_18520</name>
</gene>
<dbReference type="EMBL" id="PYMH01000010">
    <property type="protein sequence ID" value="PSU32204.1"/>
    <property type="molecule type" value="Genomic_DNA"/>
</dbReference>
<dbReference type="GO" id="GO:0009252">
    <property type="term" value="P:peptidoglycan biosynthetic process"/>
    <property type="evidence" value="ECO:0007669"/>
    <property type="project" value="UniProtKB-UniPathway"/>
</dbReference>
<dbReference type="InterPro" id="IPR018044">
    <property type="entry name" value="Peptidase_S11"/>
</dbReference>
<evidence type="ECO:0000256" key="21">
    <source>
        <dbReference type="SAM" id="SignalP"/>
    </source>
</evidence>
<dbReference type="PRINTS" id="PR00725">
    <property type="entry name" value="DADACBPTASE1"/>
</dbReference>